<feature type="region of interest" description="Disordered" evidence="1">
    <location>
        <begin position="185"/>
        <end position="208"/>
    </location>
</feature>
<evidence type="ECO:0000313" key="3">
    <source>
        <dbReference type="Proteomes" id="UP001159363"/>
    </source>
</evidence>
<evidence type="ECO:0000313" key="2">
    <source>
        <dbReference type="EMBL" id="KAJ8888624.1"/>
    </source>
</evidence>
<protein>
    <submittedName>
        <fullName evidence="2">Uncharacterized protein</fullName>
    </submittedName>
</protein>
<name>A0ABQ9HX02_9NEOP</name>
<sequence>MEAANGFHFIDSIDRNPSSTTQEIFYDKSIPIIQKTDSTLRKNSLSVFVKILSGKRMLPDSYLWYKRFTVKTECNILWNRKPCLEYTFVLGATVSAVAGTLASHTGESGSIPDGVAPKFRRCGNRTRRCHWSAGFSRGYPVFPYFVFFIPALIHTLLVPPSSALKTLHRCPAFVHHDGRFTSVCGDGSRPRLTSPSPPPPPSIQRPSRHFHWPPQAALSYRATEIPKYRHQEVRISSHLLAHASQASLHSPVYTRASAVSSLAAATVLPYTWQYETRYLFRCKFPIGSEASRACLMNCDPIAKRSTSHNKLCVEREAYKPVQSLACGGDGALVGHVRVALIAFLILSLKNGKYPQTRIRGDLGSIPAPPILISVSFGFAKSPQVTAGVVGHRRFLLSSRLSQQPAPSLMTLAVDEALRPTHKTETVRGYVNITCNGIADLSRCSPLVGRRSGVREALGSNPSYVHPPLLQQTYNLDTATDIVA</sequence>
<keyword evidence="3" id="KW-1185">Reference proteome</keyword>
<gene>
    <name evidence="2" type="ORF">PR048_008116</name>
</gene>
<comment type="caution">
    <text evidence="2">The sequence shown here is derived from an EMBL/GenBank/DDBJ whole genome shotgun (WGS) entry which is preliminary data.</text>
</comment>
<reference evidence="2 3" key="1">
    <citation type="submission" date="2023-02" db="EMBL/GenBank/DDBJ databases">
        <title>LHISI_Scaffold_Assembly.</title>
        <authorList>
            <person name="Stuart O.P."/>
            <person name="Cleave R."/>
            <person name="Magrath M.J.L."/>
            <person name="Mikheyev A.S."/>
        </authorList>
    </citation>
    <scope>NUCLEOTIDE SEQUENCE [LARGE SCALE GENOMIC DNA]</scope>
    <source>
        <strain evidence="2">Daus_M_001</strain>
        <tissue evidence="2">Leg muscle</tissue>
    </source>
</reference>
<dbReference type="EMBL" id="JARBHB010000003">
    <property type="protein sequence ID" value="KAJ8888624.1"/>
    <property type="molecule type" value="Genomic_DNA"/>
</dbReference>
<organism evidence="2 3">
    <name type="scientific">Dryococelus australis</name>
    <dbReference type="NCBI Taxonomy" id="614101"/>
    <lineage>
        <taxon>Eukaryota</taxon>
        <taxon>Metazoa</taxon>
        <taxon>Ecdysozoa</taxon>
        <taxon>Arthropoda</taxon>
        <taxon>Hexapoda</taxon>
        <taxon>Insecta</taxon>
        <taxon>Pterygota</taxon>
        <taxon>Neoptera</taxon>
        <taxon>Polyneoptera</taxon>
        <taxon>Phasmatodea</taxon>
        <taxon>Verophasmatodea</taxon>
        <taxon>Anareolatae</taxon>
        <taxon>Phasmatidae</taxon>
        <taxon>Eurycanthinae</taxon>
        <taxon>Dryococelus</taxon>
    </lineage>
</organism>
<proteinExistence type="predicted"/>
<evidence type="ECO:0000256" key="1">
    <source>
        <dbReference type="SAM" id="MobiDB-lite"/>
    </source>
</evidence>
<dbReference type="Proteomes" id="UP001159363">
    <property type="component" value="Chromosome 3"/>
</dbReference>
<accession>A0ABQ9HX02</accession>